<dbReference type="Gramene" id="KZM82262">
    <property type="protein sequence ID" value="KZM82262"/>
    <property type="gene ID" value="DCAR_029854"/>
</dbReference>
<dbReference type="AlphaFoldDB" id="A0A175YHF2"/>
<evidence type="ECO:0000313" key="2">
    <source>
        <dbReference type="EMBL" id="KZM82262.1"/>
    </source>
</evidence>
<reference evidence="2" key="1">
    <citation type="journal article" date="2016" name="Nat. Genet.">
        <title>A high-quality carrot genome assembly provides new insights into carotenoid accumulation and asterid genome evolution.</title>
        <authorList>
            <person name="Iorizzo M."/>
            <person name="Ellison S."/>
            <person name="Senalik D."/>
            <person name="Zeng P."/>
            <person name="Satapoomin P."/>
            <person name="Huang J."/>
            <person name="Bowman M."/>
            <person name="Iovene M."/>
            <person name="Sanseverino W."/>
            <person name="Cavagnaro P."/>
            <person name="Yildiz M."/>
            <person name="Macko-Podgorni A."/>
            <person name="Moranska E."/>
            <person name="Grzebelus E."/>
            <person name="Grzebelus D."/>
            <person name="Ashrafi H."/>
            <person name="Zheng Z."/>
            <person name="Cheng S."/>
            <person name="Spooner D."/>
            <person name="Van Deynze A."/>
            <person name="Simon P."/>
        </authorList>
    </citation>
    <scope>NUCLEOTIDE SEQUENCE [LARGE SCALE GENOMIC DNA]</scope>
    <source>
        <tissue evidence="2">Leaf</tissue>
    </source>
</reference>
<name>A0A175YHF2_DAUCS</name>
<dbReference type="Gene3D" id="3.40.395.10">
    <property type="entry name" value="Adenoviral Proteinase, Chain A"/>
    <property type="match status" value="1"/>
</dbReference>
<reference evidence="3" key="2">
    <citation type="submission" date="2022-03" db="EMBL/GenBank/DDBJ databases">
        <title>Draft title - Genomic analysis of global carrot germplasm unveils the trajectory of domestication and the origin of high carotenoid orange carrot.</title>
        <authorList>
            <person name="Iorizzo M."/>
            <person name="Ellison S."/>
            <person name="Senalik D."/>
            <person name="Macko-Podgorni A."/>
            <person name="Grzebelus D."/>
            <person name="Bostan H."/>
            <person name="Rolling W."/>
            <person name="Curaba J."/>
            <person name="Simon P."/>
        </authorList>
    </citation>
    <scope>NUCLEOTIDE SEQUENCE</scope>
    <source>
        <tissue evidence="3">Leaf</tissue>
    </source>
</reference>
<proteinExistence type="predicted"/>
<evidence type="ECO:0008006" key="5">
    <source>
        <dbReference type="Google" id="ProtNLM"/>
    </source>
</evidence>
<evidence type="ECO:0000256" key="1">
    <source>
        <dbReference type="SAM" id="MobiDB-lite"/>
    </source>
</evidence>
<dbReference type="EMBL" id="LNRQ01000009">
    <property type="protein sequence ID" value="KZM82262.1"/>
    <property type="molecule type" value="Genomic_DNA"/>
</dbReference>
<evidence type="ECO:0000313" key="3">
    <source>
        <dbReference type="EMBL" id="WOH14947.1"/>
    </source>
</evidence>
<feature type="region of interest" description="Disordered" evidence="1">
    <location>
        <begin position="89"/>
        <end position="110"/>
    </location>
</feature>
<feature type="compositionally biased region" description="Basic and acidic residues" evidence="1">
    <location>
        <begin position="91"/>
        <end position="110"/>
    </location>
</feature>
<evidence type="ECO:0000313" key="4">
    <source>
        <dbReference type="Proteomes" id="UP000077755"/>
    </source>
</evidence>
<sequence>MKSIVKEQRSYFDVELLKLRDLALKKDTETDDVPHQVNDDYFTPECVVPRENVVNEVANEDIENDDVPHKVNNDCFIPECVMPQENLINEDPNKESNAHDKGDRTVGFDDLSPHTIEELEVAMKDFDNKKTSENETILSPVNGRNESGDGLEDNSHVIKVVLEDIGGHGDAGDVVEEVAVDVNREVEVEERVASGVDVVESVKSVVGTTSNMTSNVVSGVAEVDAENAEHIVLEVARDISKLELANETMDDVETAFLKTSSDYMRDAGLVASKVSVLRNFSSKLDLRNTIIHFLEEQSSVHAICNRYFSNILGLVQLKLRMQLMKKIYSREDNLISPPLKLGSKLISEKTWFHTIEYGSSNLSDSHVNVIFYYLRKISKYNANCKMRFTTTNTKFERKIVSIDDNSDSDDIVSNSSVKQDVLDEINGSFLPFSTLRMSVDIVLIPIWLPEQKHWLLAILNFCERELHVYSTLSIHGAAFHCLRCSRIIWTRLVFTQGPMLISLPSVIRFREELTTLDRSRHVAILVKHPELVFHCILMKWQIYDYDSETEYADAGNEKEVMVQ</sequence>
<accession>A0A175YHF2</accession>
<organism evidence="2">
    <name type="scientific">Daucus carota subsp. sativus</name>
    <name type="common">Carrot</name>
    <dbReference type="NCBI Taxonomy" id="79200"/>
    <lineage>
        <taxon>Eukaryota</taxon>
        <taxon>Viridiplantae</taxon>
        <taxon>Streptophyta</taxon>
        <taxon>Embryophyta</taxon>
        <taxon>Tracheophyta</taxon>
        <taxon>Spermatophyta</taxon>
        <taxon>Magnoliopsida</taxon>
        <taxon>eudicotyledons</taxon>
        <taxon>Gunneridae</taxon>
        <taxon>Pentapetalae</taxon>
        <taxon>asterids</taxon>
        <taxon>campanulids</taxon>
        <taxon>Apiales</taxon>
        <taxon>Apiaceae</taxon>
        <taxon>Apioideae</taxon>
        <taxon>Scandiceae</taxon>
        <taxon>Daucinae</taxon>
        <taxon>Daucus</taxon>
        <taxon>Daucus sect. Daucus</taxon>
    </lineage>
</organism>
<protein>
    <recommendedName>
        <fullName evidence="5">Ubiquitin-like protease family profile domain-containing protein</fullName>
    </recommendedName>
</protein>
<dbReference type="EMBL" id="CP093351">
    <property type="protein sequence ID" value="WOH14947.1"/>
    <property type="molecule type" value="Genomic_DNA"/>
</dbReference>
<dbReference type="Proteomes" id="UP000077755">
    <property type="component" value="Chromosome 9"/>
</dbReference>
<keyword evidence="4" id="KW-1185">Reference proteome</keyword>
<gene>
    <name evidence="2" type="ORF">DCAR_029854</name>
    <name evidence="3" type="ORF">DCAR_0934477</name>
</gene>